<evidence type="ECO:0000313" key="2">
    <source>
        <dbReference type="EMBL" id="SNX35792.1"/>
    </source>
</evidence>
<keyword evidence="1" id="KW-0732">Signal</keyword>
<accession>A0A2D0PCF9</accession>
<organism evidence="2">
    <name type="scientific">Eresus cinnaberinus</name>
    <name type="common">Ladybird spider</name>
    <name type="synonym">Eresus kollari</name>
    <dbReference type="NCBI Taxonomy" id="175337"/>
    <lineage>
        <taxon>Eukaryota</taxon>
        <taxon>Metazoa</taxon>
        <taxon>Ecdysozoa</taxon>
        <taxon>Arthropoda</taxon>
        <taxon>Chelicerata</taxon>
        <taxon>Arachnida</taxon>
        <taxon>Araneae</taxon>
        <taxon>Araneomorphae</taxon>
        <taxon>Entelegynae</taxon>
        <taxon>Eresoidea</taxon>
        <taxon>Eresidae</taxon>
        <taxon>Eresus</taxon>
    </lineage>
</organism>
<dbReference type="AlphaFoldDB" id="A0A2D0PCF9"/>
<feature type="chain" id="PRO_5013311117" evidence="1">
    <location>
        <begin position="23"/>
        <end position="107"/>
    </location>
</feature>
<reference evidence="2" key="2">
    <citation type="submission" date="2017-10" db="EMBL/GenBank/DDBJ databases">
        <title>Unravelling the molecular evolution of spider venoms.</title>
        <authorList>
            <person name="Pineda S."/>
        </authorList>
    </citation>
    <scope>NUCLEOTIDE SEQUENCE</scope>
</reference>
<protein>
    <submittedName>
        <fullName evidence="2">U5-Eretoxin-Ek1i_1</fullName>
    </submittedName>
</protein>
<reference evidence="2" key="1">
    <citation type="submission" date="2017-05" db="EMBL/GenBank/DDBJ databases">
        <authorList>
            <person name="Song R."/>
            <person name="Chenine A.L."/>
            <person name="Ruprecht R.M."/>
        </authorList>
    </citation>
    <scope>NUCLEOTIDE SEQUENCE</scope>
</reference>
<sequence>MKFLSPLLFLAVIIFVVSNVMASPYPEEPLLDDNAVERANKKAASERKGTVYLILMMSNAVKAFSANVPSSVDSVFAWKNIKHDKKMIQYYLMIHDRICLSLGQYCK</sequence>
<feature type="signal peptide" evidence="1">
    <location>
        <begin position="1"/>
        <end position="22"/>
    </location>
</feature>
<name>A0A2D0PCF9_ERECI</name>
<proteinExistence type="predicted"/>
<evidence type="ECO:0000256" key="1">
    <source>
        <dbReference type="SAM" id="SignalP"/>
    </source>
</evidence>
<dbReference type="EMBL" id="HAHE01000344">
    <property type="protein sequence ID" value="SNX35792.1"/>
    <property type="molecule type" value="Transcribed_RNA"/>
</dbReference>